<dbReference type="EMBL" id="AMQN01007202">
    <property type="status" value="NOT_ANNOTATED_CDS"/>
    <property type="molecule type" value="Genomic_DNA"/>
</dbReference>
<keyword evidence="4" id="KW-1185">Reference proteome</keyword>
<feature type="compositionally biased region" description="Basic and acidic residues" evidence="1">
    <location>
        <begin position="48"/>
        <end position="62"/>
    </location>
</feature>
<proteinExistence type="predicted"/>
<protein>
    <submittedName>
        <fullName evidence="2 3">Uncharacterized protein</fullName>
    </submittedName>
</protein>
<evidence type="ECO:0000256" key="1">
    <source>
        <dbReference type="SAM" id="MobiDB-lite"/>
    </source>
</evidence>
<dbReference type="Proteomes" id="UP000014760">
    <property type="component" value="Unassembled WGS sequence"/>
</dbReference>
<reference evidence="3" key="3">
    <citation type="submission" date="2015-06" db="UniProtKB">
        <authorList>
            <consortium name="EnsemblMetazoa"/>
        </authorList>
    </citation>
    <scope>IDENTIFICATION</scope>
</reference>
<organism evidence="2">
    <name type="scientific">Capitella teleta</name>
    <name type="common">Polychaete worm</name>
    <dbReference type="NCBI Taxonomy" id="283909"/>
    <lineage>
        <taxon>Eukaryota</taxon>
        <taxon>Metazoa</taxon>
        <taxon>Spiralia</taxon>
        <taxon>Lophotrochozoa</taxon>
        <taxon>Annelida</taxon>
        <taxon>Polychaeta</taxon>
        <taxon>Sedentaria</taxon>
        <taxon>Scolecida</taxon>
        <taxon>Capitellidae</taxon>
        <taxon>Capitella</taxon>
    </lineage>
</organism>
<feature type="region of interest" description="Disordered" evidence="1">
    <location>
        <begin position="48"/>
        <end position="123"/>
    </location>
</feature>
<sequence>MMKRKQDRSASTEANAHMMSGSTAEGTLMYTSCRCRVVSYNKQDMQMRHKAAELPDPEHENSARSTSPTLPDCTRESSWRQKSRSFHEPRAKPLRMTPVRQRSIGDVDLRPGTDAPGLQLEQDSSKPFVAVLRPFSPCPEAYVPSGKHGVPYKGGRCTTLGKV</sequence>
<accession>R7UUE8</accession>
<dbReference type="EnsemblMetazoa" id="CapteT204616">
    <property type="protein sequence ID" value="CapteP204616"/>
    <property type="gene ID" value="CapteG204616"/>
</dbReference>
<reference evidence="2 4" key="2">
    <citation type="journal article" date="2013" name="Nature">
        <title>Insights into bilaterian evolution from three spiralian genomes.</title>
        <authorList>
            <person name="Simakov O."/>
            <person name="Marletaz F."/>
            <person name="Cho S.J."/>
            <person name="Edsinger-Gonzales E."/>
            <person name="Havlak P."/>
            <person name="Hellsten U."/>
            <person name="Kuo D.H."/>
            <person name="Larsson T."/>
            <person name="Lv J."/>
            <person name="Arendt D."/>
            <person name="Savage R."/>
            <person name="Osoegawa K."/>
            <person name="de Jong P."/>
            <person name="Grimwood J."/>
            <person name="Chapman J.A."/>
            <person name="Shapiro H."/>
            <person name="Aerts A."/>
            <person name="Otillar R.P."/>
            <person name="Terry A.Y."/>
            <person name="Boore J.L."/>
            <person name="Grigoriev I.V."/>
            <person name="Lindberg D.R."/>
            <person name="Seaver E.C."/>
            <person name="Weisblat D.A."/>
            <person name="Putnam N.H."/>
            <person name="Rokhsar D.S."/>
        </authorList>
    </citation>
    <scope>NUCLEOTIDE SEQUENCE</scope>
    <source>
        <strain evidence="2 4">I ESC-2004</strain>
    </source>
</reference>
<reference evidence="4" key="1">
    <citation type="submission" date="2012-12" db="EMBL/GenBank/DDBJ databases">
        <authorList>
            <person name="Hellsten U."/>
            <person name="Grimwood J."/>
            <person name="Chapman J.A."/>
            <person name="Shapiro H."/>
            <person name="Aerts A."/>
            <person name="Otillar R.P."/>
            <person name="Terry A.Y."/>
            <person name="Boore J.L."/>
            <person name="Simakov O."/>
            <person name="Marletaz F."/>
            <person name="Cho S.-J."/>
            <person name="Edsinger-Gonzales E."/>
            <person name="Havlak P."/>
            <person name="Kuo D.-H."/>
            <person name="Larsson T."/>
            <person name="Lv J."/>
            <person name="Arendt D."/>
            <person name="Savage R."/>
            <person name="Osoegawa K."/>
            <person name="de Jong P."/>
            <person name="Lindberg D.R."/>
            <person name="Seaver E.C."/>
            <person name="Weisblat D.A."/>
            <person name="Putnam N.H."/>
            <person name="Grigoriev I.V."/>
            <person name="Rokhsar D.S."/>
        </authorList>
    </citation>
    <scope>NUCLEOTIDE SEQUENCE</scope>
    <source>
        <strain evidence="4">I ESC-2004</strain>
    </source>
</reference>
<dbReference type="AlphaFoldDB" id="R7UUE8"/>
<dbReference type="EMBL" id="KB300220">
    <property type="protein sequence ID" value="ELU07011.1"/>
    <property type="molecule type" value="Genomic_DNA"/>
</dbReference>
<gene>
    <name evidence="2" type="ORF">CAPTEDRAFT_204616</name>
</gene>
<evidence type="ECO:0000313" key="3">
    <source>
        <dbReference type="EnsemblMetazoa" id="CapteP204616"/>
    </source>
</evidence>
<evidence type="ECO:0000313" key="4">
    <source>
        <dbReference type="Proteomes" id="UP000014760"/>
    </source>
</evidence>
<name>R7UUE8_CAPTE</name>
<feature type="compositionally biased region" description="Basic and acidic residues" evidence="1">
    <location>
        <begin position="73"/>
        <end position="91"/>
    </location>
</feature>
<dbReference type="HOGENOM" id="CLU_1628601_0_0_1"/>
<evidence type="ECO:0000313" key="2">
    <source>
        <dbReference type="EMBL" id="ELU07011.1"/>
    </source>
</evidence>